<dbReference type="EMBL" id="LN515532">
    <property type="protein sequence ID" value="CEA15356.1"/>
    <property type="molecule type" value="Genomic_DNA"/>
</dbReference>
<gene>
    <name evidence="1" type="ORF">ING2E5B_0589</name>
</gene>
<evidence type="ECO:0000313" key="2">
    <source>
        <dbReference type="Proteomes" id="UP000032417"/>
    </source>
</evidence>
<protein>
    <submittedName>
        <fullName evidence="1">Uncharacterized protein</fullName>
    </submittedName>
</protein>
<keyword evidence="2" id="KW-1185">Reference proteome</keyword>
<dbReference type="AlphaFoldDB" id="A0A098BYV4"/>
<reference evidence="1 2" key="1">
    <citation type="submission" date="2014-08" db="EMBL/GenBank/DDBJ databases">
        <authorList>
            <person name="Wibberg D."/>
        </authorList>
    </citation>
    <scope>NUCLEOTIDE SEQUENCE [LARGE SCALE GENOMIC DNA]</scope>
    <source>
        <strain evidence="2">ING2-E5B</strain>
    </source>
</reference>
<name>A0A098BYV4_9BACT</name>
<accession>A0A098BYV4</accession>
<dbReference type="Proteomes" id="UP000032417">
    <property type="component" value="Chromosome 1"/>
</dbReference>
<proteinExistence type="predicted"/>
<evidence type="ECO:0000313" key="1">
    <source>
        <dbReference type="EMBL" id="CEA15356.1"/>
    </source>
</evidence>
<organism evidence="1 2">
    <name type="scientific">Fermentimonas caenicola</name>
    <dbReference type="NCBI Taxonomy" id="1562970"/>
    <lineage>
        <taxon>Bacteria</taxon>
        <taxon>Pseudomonadati</taxon>
        <taxon>Bacteroidota</taxon>
        <taxon>Bacteroidia</taxon>
        <taxon>Bacteroidales</taxon>
        <taxon>Dysgonomonadaceae</taxon>
        <taxon>Fermentimonas</taxon>
    </lineage>
</organism>
<dbReference type="HOGENOM" id="CLU_1439883_0_0_10"/>
<sequence>MAFAETVYQRVCYEGTQRCGETGHQESIEHGTFLFHAPLEKESVGDDPLGKLMNHQSCCCQKTGQDADAEGDGVDDTIDEGVNGYPFGGYDAEGEYLCFGDLLDQAVREKHKQETEQCCESCIEIIFNGLGERQHQGGGNQHAGSKADEVGFGLYGPIPVPVEDEYSQPVDGGCKYSKKGDPEKCTVV</sequence>
<dbReference type="STRING" id="1562970.ING2E5B_0589"/>
<dbReference type="KEGG" id="pbt:ING2E5B_0589"/>